<dbReference type="PANTHER" id="PTHR43861:SF3">
    <property type="entry name" value="PUTATIVE (AFU_ORTHOLOGUE AFUA_2G14390)-RELATED"/>
    <property type="match status" value="1"/>
</dbReference>
<evidence type="ECO:0000313" key="3">
    <source>
        <dbReference type="Proteomes" id="UP000069205"/>
    </source>
</evidence>
<keyword evidence="1" id="KW-0808">Transferase</keyword>
<proteinExistence type="predicted"/>
<accession>A0A0K2GC89</accession>
<dbReference type="Gene3D" id="3.40.50.150">
    <property type="entry name" value="Vaccinia Virus protein VP39"/>
    <property type="match status" value="1"/>
</dbReference>
<dbReference type="PATRIC" id="fig|42253.5.peg.1771"/>
<protein>
    <recommendedName>
        <fullName evidence="4">Class I SAM-dependent methyltransferase</fullName>
    </recommendedName>
</protein>
<evidence type="ECO:0000256" key="1">
    <source>
        <dbReference type="ARBA" id="ARBA00022679"/>
    </source>
</evidence>
<evidence type="ECO:0000313" key="2">
    <source>
        <dbReference type="EMBL" id="ALA58222.1"/>
    </source>
</evidence>
<dbReference type="CDD" id="cd02440">
    <property type="entry name" value="AdoMet_MTases"/>
    <property type="match status" value="1"/>
</dbReference>
<reference evidence="2 3" key="1">
    <citation type="journal article" date="2015" name="Proc. Natl. Acad. Sci. U.S.A.">
        <title>Expanded metabolic versatility of ubiquitous nitrite-oxidizing bacteria from the genus Nitrospira.</title>
        <authorList>
            <person name="Koch H."/>
            <person name="Lucker S."/>
            <person name="Albertsen M."/>
            <person name="Kitzinger K."/>
            <person name="Herbold C."/>
            <person name="Spieck E."/>
            <person name="Nielsen P.H."/>
            <person name="Wagner M."/>
            <person name="Daims H."/>
        </authorList>
    </citation>
    <scope>NUCLEOTIDE SEQUENCE [LARGE SCALE GENOMIC DNA]</scope>
    <source>
        <strain evidence="2 3">NSP M-1</strain>
    </source>
</reference>
<dbReference type="PANTHER" id="PTHR43861">
    <property type="entry name" value="TRANS-ACONITATE 2-METHYLTRANSFERASE-RELATED"/>
    <property type="match status" value="1"/>
</dbReference>
<keyword evidence="3" id="KW-1185">Reference proteome</keyword>
<dbReference type="STRING" id="42253.NITMOv2_1802"/>
<dbReference type="RefSeq" id="WP_145976230.1">
    <property type="nucleotide sequence ID" value="NZ_CP011801.1"/>
</dbReference>
<gene>
    <name evidence="2" type="ORF">NITMOv2_1802</name>
</gene>
<dbReference type="Pfam" id="PF13489">
    <property type="entry name" value="Methyltransf_23"/>
    <property type="match status" value="1"/>
</dbReference>
<dbReference type="OrthoDB" id="2577067at2"/>
<dbReference type="InterPro" id="IPR029063">
    <property type="entry name" value="SAM-dependent_MTases_sf"/>
</dbReference>
<dbReference type="EMBL" id="CP011801">
    <property type="protein sequence ID" value="ALA58222.1"/>
    <property type="molecule type" value="Genomic_DNA"/>
</dbReference>
<sequence>MTGVKACTTAELGCPCGSRAWFDLFRTPTRRYVRCSACDLVFLYPRQGRGVVEGYFRSAYDGDYGAAEASDDRMPVFESVFEYVSASRRTPGSVLDIGCGDGEFLHLCRSAGWACAGIELSQGAAARAAKRGFTMVPPQALEQPDGAGSFDAVTLINVLEHVADPLVMLRQAARALSRDGVLVVRATNGSFHLAMRAPARWIGSRHDQAFHWYLYTARALRNLMDKAGLAVIGLRNSTPSRGPVSPAHPVWSRVKWTISRGLLWPAAQGLFAVTGGRMVCAPSFEMAARKRGVR</sequence>
<organism evidence="2 3">
    <name type="scientific">Nitrospira moscoviensis</name>
    <dbReference type="NCBI Taxonomy" id="42253"/>
    <lineage>
        <taxon>Bacteria</taxon>
        <taxon>Pseudomonadati</taxon>
        <taxon>Nitrospirota</taxon>
        <taxon>Nitrospiria</taxon>
        <taxon>Nitrospirales</taxon>
        <taxon>Nitrospiraceae</taxon>
        <taxon>Nitrospira</taxon>
    </lineage>
</organism>
<dbReference type="AlphaFoldDB" id="A0A0K2GC89"/>
<name>A0A0K2GC89_NITMO</name>
<dbReference type="SUPFAM" id="SSF53335">
    <property type="entry name" value="S-adenosyl-L-methionine-dependent methyltransferases"/>
    <property type="match status" value="1"/>
</dbReference>
<dbReference type="Proteomes" id="UP000069205">
    <property type="component" value="Chromosome"/>
</dbReference>
<dbReference type="KEGG" id="nmv:NITMOv2_1802"/>
<dbReference type="GO" id="GO:0016740">
    <property type="term" value="F:transferase activity"/>
    <property type="evidence" value="ECO:0007669"/>
    <property type="project" value="UniProtKB-KW"/>
</dbReference>
<evidence type="ECO:0008006" key="4">
    <source>
        <dbReference type="Google" id="ProtNLM"/>
    </source>
</evidence>